<accession>A0A4P9Y2F2</accession>
<dbReference type="InterPro" id="IPR057394">
    <property type="entry name" value="PIGBOS1"/>
</dbReference>
<sequence length="73" mass="8292">MSFFQRNLPGFIAVGVGVISGFYLWKPSLDELRRMNEGKIITDRSQIHSAAVPFPEDTTEPQAPEVKEEEKKQ</sequence>
<keyword evidence="2" id="KW-1133">Transmembrane helix</keyword>
<gene>
    <name evidence="3" type="ORF">BJ684DRAFT_20605</name>
</gene>
<dbReference type="Proteomes" id="UP000267251">
    <property type="component" value="Unassembled WGS sequence"/>
</dbReference>
<feature type="transmembrane region" description="Helical" evidence="2">
    <location>
        <begin position="6"/>
        <end position="25"/>
    </location>
</feature>
<proteinExistence type="predicted"/>
<feature type="region of interest" description="Disordered" evidence="1">
    <location>
        <begin position="46"/>
        <end position="73"/>
    </location>
</feature>
<evidence type="ECO:0000256" key="2">
    <source>
        <dbReference type="SAM" id="Phobius"/>
    </source>
</evidence>
<evidence type="ECO:0000313" key="4">
    <source>
        <dbReference type="Proteomes" id="UP000267251"/>
    </source>
</evidence>
<evidence type="ECO:0000313" key="3">
    <source>
        <dbReference type="EMBL" id="RKP12874.1"/>
    </source>
</evidence>
<reference evidence="4" key="1">
    <citation type="journal article" date="2018" name="Nat. Microbiol.">
        <title>Leveraging single-cell genomics to expand the fungal tree of life.</title>
        <authorList>
            <person name="Ahrendt S.R."/>
            <person name="Quandt C.A."/>
            <person name="Ciobanu D."/>
            <person name="Clum A."/>
            <person name="Salamov A."/>
            <person name="Andreopoulos B."/>
            <person name="Cheng J.F."/>
            <person name="Woyke T."/>
            <person name="Pelin A."/>
            <person name="Henrissat B."/>
            <person name="Reynolds N.K."/>
            <person name="Benny G.L."/>
            <person name="Smith M.E."/>
            <person name="James T.Y."/>
            <person name="Grigoriev I.V."/>
        </authorList>
    </citation>
    <scope>NUCLEOTIDE SEQUENCE [LARGE SCALE GENOMIC DNA]</scope>
</reference>
<evidence type="ECO:0000256" key="1">
    <source>
        <dbReference type="SAM" id="MobiDB-lite"/>
    </source>
</evidence>
<keyword evidence="2" id="KW-0472">Membrane</keyword>
<dbReference type="EMBL" id="KZ988177">
    <property type="protein sequence ID" value="RKP12874.1"/>
    <property type="molecule type" value="Genomic_DNA"/>
</dbReference>
<organism evidence="3 4">
    <name type="scientific">Piptocephalis cylindrospora</name>
    <dbReference type="NCBI Taxonomy" id="1907219"/>
    <lineage>
        <taxon>Eukaryota</taxon>
        <taxon>Fungi</taxon>
        <taxon>Fungi incertae sedis</taxon>
        <taxon>Zoopagomycota</taxon>
        <taxon>Zoopagomycotina</taxon>
        <taxon>Zoopagomycetes</taxon>
        <taxon>Zoopagales</taxon>
        <taxon>Piptocephalidaceae</taxon>
        <taxon>Piptocephalis</taxon>
    </lineage>
</organism>
<dbReference type="AlphaFoldDB" id="A0A4P9Y2F2"/>
<keyword evidence="2" id="KW-0812">Transmembrane</keyword>
<keyword evidence="4" id="KW-1185">Reference proteome</keyword>
<name>A0A4P9Y2F2_9FUNG</name>
<protein>
    <submittedName>
        <fullName evidence="3">Uncharacterized protein</fullName>
    </submittedName>
</protein>
<dbReference type="OrthoDB" id="4093673at2759"/>
<dbReference type="Pfam" id="PF23670">
    <property type="entry name" value="PIGBOS1"/>
    <property type="match status" value="1"/>
</dbReference>